<comment type="caution">
    <text evidence="5">The sequence shown here is derived from an EMBL/GenBank/DDBJ whole genome shotgun (WGS) entry which is preliminary data.</text>
</comment>
<evidence type="ECO:0000259" key="3">
    <source>
        <dbReference type="PROSITE" id="PS50883"/>
    </source>
</evidence>
<dbReference type="EMBL" id="MTBD01000007">
    <property type="protein sequence ID" value="PRP71902.1"/>
    <property type="molecule type" value="Genomic_DNA"/>
</dbReference>
<proteinExistence type="predicted"/>
<dbReference type="SUPFAM" id="SSF52172">
    <property type="entry name" value="CheY-like"/>
    <property type="match status" value="1"/>
</dbReference>
<feature type="domain" description="EAL" evidence="3">
    <location>
        <begin position="138"/>
        <end position="391"/>
    </location>
</feature>
<gene>
    <name evidence="5" type="ORF">BUE93_04475</name>
    <name evidence="4" type="ORF">QCL97_007160</name>
</gene>
<dbReference type="PANTHER" id="PTHR33121">
    <property type="entry name" value="CYCLIC DI-GMP PHOSPHODIESTERASE PDEF"/>
    <property type="match status" value="1"/>
</dbReference>
<keyword evidence="7" id="KW-1185">Reference proteome</keyword>
<dbReference type="InterPro" id="IPR050706">
    <property type="entry name" value="Cyclic-di-GMP_PDE-like"/>
</dbReference>
<dbReference type="RefSeq" id="WP_043623478.1">
    <property type="nucleotide sequence ID" value="NZ_CAWMOE010000026.1"/>
</dbReference>
<dbReference type="EMBL" id="JAVFJF020000011">
    <property type="protein sequence ID" value="MEJ8674499.1"/>
    <property type="molecule type" value="Genomic_DNA"/>
</dbReference>
<evidence type="ECO:0000313" key="6">
    <source>
        <dbReference type="Proteomes" id="UP000239469"/>
    </source>
</evidence>
<sequence length="401" mass="44687">MVLQMDDVLVVEDSAVQRQHACDLCRQLGIVNLRQAADGNEALARMREQLPSLVLIDLEMPGMDGVQLIQQMAKDNLSVPIIVASGKDYLLISTVELMGRELGLPVLGGIKKPLRQQALEDLLRRVWTPPSESSAEVELCQDKDVRLALDQGQLVPYYQPKVTLDGGLLKGAEMLVRWHHPELGVIPPSRFIPVIEACDWATELTLLMLEQGLQQWQEWARRGLRLPLSVNLSALSLKGTTLADEIDQRIRASRVPPRFIVFEITETAVADNLAEAIGIAARLRLSGVGLSIDDFGTGFATFQQLMRFPFTELKIDQSLVTSISNKPHLEAVFNSILELARRLQLTTVAEGIETPKDLSFVGERGCVMGQGYYFAKPLAADQFESWVKNRMQRKPEPSQEN</sequence>
<name>A0A1S1X903_9NEIS</name>
<dbReference type="GO" id="GO:0000160">
    <property type="term" value="P:phosphorelay signal transduction system"/>
    <property type="evidence" value="ECO:0007669"/>
    <property type="project" value="InterPro"/>
</dbReference>
<dbReference type="InterPro" id="IPR001789">
    <property type="entry name" value="Sig_transdc_resp-reg_receiver"/>
</dbReference>
<dbReference type="InterPro" id="IPR011006">
    <property type="entry name" value="CheY-like_superfamily"/>
</dbReference>
<dbReference type="PROSITE" id="PS50110">
    <property type="entry name" value="RESPONSE_REGULATORY"/>
    <property type="match status" value="1"/>
</dbReference>
<dbReference type="EC" id="3.1.4.52" evidence="4"/>
<dbReference type="Pfam" id="PF00563">
    <property type="entry name" value="EAL"/>
    <property type="match status" value="1"/>
</dbReference>
<dbReference type="InterPro" id="IPR035919">
    <property type="entry name" value="EAL_sf"/>
</dbReference>
<evidence type="ECO:0000313" key="7">
    <source>
        <dbReference type="Proteomes" id="UP001224516"/>
    </source>
</evidence>
<dbReference type="GO" id="GO:0071111">
    <property type="term" value="F:cyclic-guanylate-specific phosphodiesterase activity"/>
    <property type="evidence" value="ECO:0007669"/>
    <property type="project" value="UniProtKB-EC"/>
</dbReference>
<dbReference type="AlphaFoldDB" id="A0A1S1X903"/>
<feature type="domain" description="Response regulatory" evidence="2">
    <location>
        <begin position="7"/>
        <end position="127"/>
    </location>
</feature>
<dbReference type="Gene3D" id="3.40.50.2300">
    <property type="match status" value="1"/>
</dbReference>
<dbReference type="Proteomes" id="UP000239469">
    <property type="component" value="Unassembled WGS sequence"/>
</dbReference>
<protein>
    <submittedName>
        <fullName evidence="4">EAL domain-containing response regulator</fullName>
        <ecNumber evidence="4">3.1.4.52</ecNumber>
    </submittedName>
    <submittedName>
        <fullName evidence="5">Two-component response regulator</fullName>
    </submittedName>
</protein>
<reference evidence="5 6" key="1">
    <citation type="submission" date="2017-01" db="EMBL/GenBank/DDBJ databases">
        <title>New insights into the genetic diversity of Chromobacterium isolated from tropical freshwater lake.</title>
        <authorList>
            <person name="Santos A.B."/>
            <person name="Nascimento A.M."/>
            <person name="Da Silva P.C."/>
        </authorList>
    </citation>
    <scope>NUCLEOTIDE SEQUENCE [LARGE SCALE GENOMIC DNA]</scope>
    <source>
        <strain evidence="5 6">56AF</strain>
    </source>
</reference>
<dbReference type="InterPro" id="IPR001633">
    <property type="entry name" value="EAL_dom"/>
</dbReference>
<dbReference type="Proteomes" id="UP001224516">
    <property type="component" value="Unassembled WGS sequence"/>
</dbReference>
<keyword evidence="1" id="KW-0597">Phosphoprotein</keyword>
<dbReference type="SMART" id="SM00448">
    <property type="entry name" value="REC"/>
    <property type="match status" value="1"/>
</dbReference>
<dbReference type="Gene3D" id="3.20.20.450">
    <property type="entry name" value="EAL domain"/>
    <property type="match status" value="1"/>
</dbReference>
<keyword evidence="4" id="KW-0378">Hydrolase</keyword>
<dbReference type="PROSITE" id="PS50883">
    <property type="entry name" value="EAL"/>
    <property type="match status" value="1"/>
</dbReference>
<accession>A0A1S1X903</accession>
<dbReference type="Pfam" id="PF00072">
    <property type="entry name" value="Response_reg"/>
    <property type="match status" value="1"/>
</dbReference>
<dbReference type="CDD" id="cd01948">
    <property type="entry name" value="EAL"/>
    <property type="match status" value="1"/>
</dbReference>
<organism evidence="5 6">
    <name type="scientific">Chromobacterium amazonense</name>
    <dbReference type="NCBI Taxonomy" id="1382803"/>
    <lineage>
        <taxon>Bacteria</taxon>
        <taxon>Pseudomonadati</taxon>
        <taxon>Pseudomonadota</taxon>
        <taxon>Betaproteobacteria</taxon>
        <taxon>Neisseriales</taxon>
        <taxon>Chromobacteriaceae</taxon>
        <taxon>Chromobacterium</taxon>
    </lineage>
</organism>
<evidence type="ECO:0000313" key="5">
    <source>
        <dbReference type="EMBL" id="PRP71902.1"/>
    </source>
</evidence>
<feature type="modified residue" description="4-aspartylphosphate" evidence="1">
    <location>
        <position position="57"/>
    </location>
</feature>
<evidence type="ECO:0000259" key="2">
    <source>
        <dbReference type="PROSITE" id="PS50110"/>
    </source>
</evidence>
<evidence type="ECO:0000256" key="1">
    <source>
        <dbReference type="PROSITE-ProRule" id="PRU00169"/>
    </source>
</evidence>
<dbReference type="PANTHER" id="PTHR33121:SF70">
    <property type="entry name" value="SIGNALING PROTEIN YKOW"/>
    <property type="match status" value="1"/>
</dbReference>
<dbReference type="SUPFAM" id="SSF141868">
    <property type="entry name" value="EAL domain-like"/>
    <property type="match status" value="1"/>
</dbReference>
<dbReference type="SMART" id="SM00052">
    <property type="entry name" value="EAL"/>
    <property type="match status" value="1"/>
</dbReference>
<reference evidence="4 7" key="2">
    <citation type="submission" date="2023-12" db="EMBL/GenBank/DDBJ databases">
        <title>Evaluation and characterization of a potential secondary metabolite violacein from indigenous Chromobacterium amazonense SAM215.</title>
        <authorList>
            <person name="Tarafdar M.R."/>
            <person name="Abedin S.M."/>
            <person name="Atiqua A."/>
            <person name="Saha A."/>
            <person name="Khan S.N."/>
        </authorList>
    </citation>
    <scope>NUCLEOTIDE SEQUENCE [LARGE SCALE GENOMIC DNA]</scope>
    <source>
        <strain evidence="4 7">SAM215</strain>
    </source>
</reference>
<evidence type="ECO:0000313" key="4">
    <source>
        <dbReference type="EMBL" id="MEJ8674499.1"/>
    </source>
</evidence>